<protein>
    <submittedName>
        <fullName evidence="1">Uncharacterized protein</fullName>
    </submittedName>
</protein>
<gene>
    <name evidence="1" type="ORF">CBQ26_00335</name>
</gene>
<accession>A0A246BTD0</accession>
<dbReference type="AlphaFoldDB" id="A0A246BTD0"/>
<comment type="caution">
    <text evidence="1">The sequence shown here is derived from an EMBL/GenBank/DDBJ whole genome shotgun (WGS) entry which is preliminary data.</text>
</comment>
<reference evidence="1 2" key="1">
    <citation type="submission" date="2017-05" db="EMBL/GenBank/DDBJ databases">
        <title>De novo genome assembly of Deniococcus indicus strain DR1.</title>
        <authorList>
            <person name="Chauhan D."/>
            <person name="Yennamalli R.M."/>
            <person name="Priyadarshini R."/>
        </authorList>
    </citation>
    <scope>NUCLEOTIDE SEQUENCE [LARGE SCALE GENOMIC DNA]</scope>
    <source>
        <strain evidence="1 2">DR1</strain>
    </source>
</reference>
<evidence type="ECO:0000313" key="2">
    <source>
        <dbReference type="Proteomes" id="UP000197208"/>
    </source>
</evidence>
<sequence length="144" mass="16043">MTPPALLTALRELAVLLPGGRLRLLRQAVPGAGQTETLECIYDGRAHRVCTISHEPLGRFGLLHVRASVEEEIQARGWVLSQDFRPHARFASARATIYTPNFHSKDATAPDHPDMDDHQLRLHALLSCAAKAIRNPHYLEDRPS</sequence>
<dbReference type="Proteomes" id="UP000197208">
    <property type="component" value="Unassembled WGS sequence"/>
</dbReference>
<dbReference type="EMBL" id="NHMK01000003">
    <property type="protein sequence ID" value="OWL98939.1"/>
    <property type="molecule type" value="Genomic_DNA"/>
</dbReference>
<evidence type="ECO:0000313" key="1">
    <source>
        <dbReference type="EMBL" id="OWL98939.1"/>
    </source>
</evidence>
<name>A0A246BTD0_9DEIO</name>
<proteinExistence type="predicted"/>
<keyword evidence="2" id="KW-1185">Reference proteome</keyword>
<dbReference type="RefSeq" id="WP_088246632.1">
    <property type="nucleotide sequence ID" value="NZ_NHMK01000003.1"/>
</dbReference>
<organism evidence="1 2">
    <name type="scientific">Deinococcus indicus</name>
    <dbReference type="NCBI Taxonomy" id="223556"/>
    <lineage>
        <taxon>Bacteria</taxon>
        <taxon>Thermotogati</taxon>
        <taxon>Deinococcota</taxon>
        <taxon>Deinococci</taxon>
        <taxon>Deinococcales</taxon>
        <taxon>Deinococcaceae</taxon>
        <taxon>Deinococcus</taxon>
    </lineage>
</organism>